<dbReference type="EMBL" id="JAASRN010000003">
    <property type="protein sequence ID" value="NIK74485.1"/>
    <property type="molecule type" value="Genomic_DNA"/>
</dbReference>
<reference evidence="1 2" key="1">
    <citation type="submission" date="2020-03" db="EMBL/GenBank/DDBJ databases">
        <title>Genomic Encyclopedia of Type Strains, Phase IV (KMG-IV): sequencing the most valuable type-strain genomes for metagenomic binning, comparative biology and taxonomic classification.</title>
        <authorList>
            <person name="Goeker M."/>
        </authorList>
    </citation>
    <scope>NUCLEOTIDE SEQUENCE [LARGE SCALE GENOMIC DNA]</scope>
    <source>
        <strain evidence="1 2">DSM 5718</strain>
    </source>
</reference>
<name>A0A846MSQ9_9BACT</name>
<dbReference type="NCBIfam" id="TIGR03511">
    <property type="entry name" value="GldH_lipo"/>
    <property type="match status" value="1"/>
</dbReference>
<dbReference type="InterPro" id="IPR020018">
    <property type="entry name" value="Motility-assoc_lipoprot_GldH"/>
</dbReference>
<keyword evidence="1" id="KW-0449">Lipoprotein</keyword>
<proteinExistence type="predicted"/>
<dbReference type="AlphaFoldDB" id="A0A846MSQ9"/>
<keyword evidence="2" id="KW-1185">Reference proteome</keyword>
<sequence length="196" mass="22353">MMKTLHPAEKNVTTNDGTTTVGMINHKSLPMKIAKSLLFCLLGFFLFSACSDDRLVYEKIYSLPGGKWYADSVLRFELPVAQAGKYDLYYHIRNTLDYPYYNMYVQYSIVDSAGKVLAKNLQHIVLMDPKTGEPYGTNLGDIFEHELIALPAYEFPAPGKYVYLIQQYMREDPLPEVLSFGVKLRRYEDDAPAAKP</sequence>
<organism evidence="1 2">
    <name type="scientific">Thermonema lapsum</name>
    <dbReference type="NCBI Taxonomy" id="28195"/>
    <lineage>
        <taxon>Bacteria</taxon>
        <taxon>Pseudomonadati</taxon>
        <taxon>Bacteroidota</taxon>
        <taxon>Cytophagia</taxon>
        <taxon>Cytophagales</taxon>
        <taxon>Thermonemataceae</taxon>
        <taxon>Thermonema</taxon>
    </lineage>
</organism>
<comment type="caution">
    <text evidence="1">The sequence shown here is derived from an EMBL/GenBank/DDBJ whole genome shotgun (WGS) entry which is preliminary data.</text>
</comment>
<dbReference type="RefSeq" id="WP_208409672.1">
    <property type="nucleotide sequence ID" value="NZ_JAASRN010000003.1"/>
</dbReference>
<evidence type="ECO:0000313" key="2">
    <source>
        <dbReference type="Proteomes" id="UP000537126"/>
    </source>
</evidence>
<accession>A0A846MSQ9</accession>
<dbReference type="Proteomes" id="UP000537126">
    <property type="component" value="Unassembled WGS sequence"/>
</dbReference>
<evidence type="ECO:0000313" key="1">
    <source>
        <dbReference type="EMBL" id="NIK74485.1"/>
    </source>
</evidence>
<gene>
    <name evidence="1" type="ORF">FHS56_002010</name>
</gene>
<dbReference type="Pfam" id="PF14109">
    <property type="entry name" value="GldH_lipo"/>
    <property type="match status" value="1"/>
</dbReference>
<protein>
    <submittedName>
        <fullName evidence="1">Gliding motility-associated lipoprotein GldH</fullName>
    </submittedName>
</protein>